<evidence type="ECO:0000256" key="6">
    <source>
        <dbReference type="SAM" id="Coils"/>
    </source>
</evidence>
<dbReference type="GO" id="GO:0005886">
    <property type="term" value="C:plasma membrane"/>
    <property type="evidence" value="ECO:0007669"/>
    <property type="project" value="UniProtKB-SubCell"/>
</dbReference>
<feature type="transmembrane region" description="Helical" evidence="7">
    <location>
        <begin position="53"/>
        <end position="79"/>
    </location>
</feature>
<feature type="transmembrane region" description="Helical" evidence="7">
    <location>
        <begin position="99"/>
        <end position="126"/>
    </location>
</feature>
<dbReference type="Pfam" id="PF02690">
    <property type="entry name" value="Na_Pi_cotrans"/>
    <property type="match status" value="1"/>
</dbReference>
<dbReference type="InterPro" id="IPR004633">
    <property type="entry name" value="NaPi_cotrn-rel/YqeW-like"/>
</dbReference>
<dbReference type="Pfam" id="PF01895">
    <property type="entry name" value="PhoU"/>
    <property type="match status" value="2"/>
</dbReference>
<keyword evidence="4 7" id="KW-1133">Transmembrane helix</keyword>
<dbReference type="EMBL" id="VTOW01000003">
    <property type="protein sequence ID" value="NKE72046.1"/>
    <property type="molecule type" value="Genomic_DNA"/>
</dbReference>
<dbReference type="NCBIfam" id="TIGR00704">
    <property type="entry name" value="NaPi_cotrn_rel"/>
    <property type="match status" value="1"/>
</dbReference>
<dbReference type="Gene3D" id="1.20.58.220">
    <property type="entry name" value="Phosphate transport system protein phou homolog 2, domain 2"/>
    <property type="match status" value="1"/>
</dbReference>
<comment type="subcellular location">
    <subcellularLocation>
        <location evidence="1">Cell membrane</location>
        <topology evidence="1">Multi-pass membrane protein</topology>
    </subcellularLocation>
</comment>
<feature type="transmembrane region" description="Helical" evidence="7">
    <location>
        <begin position="251"/>
        <end position="271"/>
    </location>
</feature>
<dbReference type="PANTHER" id="PTHR10010:SF46">
    <property type="entry name" value="SODIUM-DEPENDENT PHOSPHATE TRANSPORT PROTEIN 2B"/>
    <property type="match status" value="1"/>
</dbReference>
<dbReference type="NCBIfam" id="NF037997">
    <property type="entry name" value="Na_Pi_symport"/>
    <property type="match status" value="1"/>
</dbReference>
<name>A0A7X6DRH5_9BACT</name>
<evidence type="ECO:0000256" key="2">
    <source>
        <dbReference type="ARBA" id="ARBA00022475"/>
    </source>
</evidence>
<dbReference type="InterPro" id="IPR038078">
    <property type="entry name" value="PhoU-like_sf"/>
</dbReference>
<evidence type="ECO:0000256" key="7">
    <source>
        <dbReference type="SAM" id="Phobius"/>
    </source>
</evidence>
<dbReference type="PANTHER" id="PTHR10010">
    <property type="entry name" value="SOLUTE CARRIER FAMILY 34 SODIUM PHOSPHATE , MEMBER 2-RELATED"/>
    <property type="match status" value="1"/>
</dbReference>
<feature type="transmembrane region" description="Helical" evidence="7">
    <location>
        <begin position="179"/>
        <end position="205"/>
    </location>
</feature>
<feature type="coiled-coil region" evidence="6">
    <location>
        <begin position="369"/>
        <end position="396"/>
    </location>
</feature>
<keyword evidence="5 7" id="KW-0472">Membrane</keyword>
<feature type="transmembrane region" description="Helical" evidence="7">
    <location>
        <begin position="138"/>
        <end position="159"/>
    </location>
</feature>
<evidence type="ECO:0000256" key="1">
    <source>
        <dbReference type="ARBA" id="ARBA00004651"/>
    </source>
</evidence>
<sequence length="549" mass="59385">MTEDIGSALFVLFLLAGGIAILLHGLQLAGSGLQDLAGKGLRSLISSVSRNKILATGFGAFLSAVMQSSSATTILLVGLTRAGLISLSQAIPIILGADIGTTLTVQLIAFQIHRLSPLIIAAGFLIQAMAKRKKAKSAGIAILGFGFIFLALDMLTQGMRPIQSQPWVQEMLRSVEDAPLIGIVVAAAITALLHSSAATLGIALAMGGEGLLTLKGALPIILGANIGTSAPAWFASFGASVEARRVAMAHVLSKLIGALLIYPFLSPFASWITETASTLPRQIANAHTFFNLGLAALFLPLTDPLARGLSWLVSPPPPHEDPAKPKYLDPQLLGTPSFALEQAAREALRMAGFVQGMFKQVPRIFTENDESLLEEIERQEEVVDHLNREIKLYLTRLSQNALTDDESDREIAILDLTKDLENIGDIIDKNLIELARKRIYSGRRFSGVGLRELIDFHKLISDDLDMAINAFERQDLEMAEQVIKEKNRIRQRERELSASHIRRLHEGISETIDSSSIHLDILTNLKRITSHITSIAHSVIGTGPAAHES</sequence>
<dbReference type="GO" id="GO:0044341">
    <property type="term" value="P:sodium-dependent phosphate transport"/>
    <property type="evidence" value="ECO:0007669"/>
    <property type="project" value="InterPro"/>
</dbReference>
<evidence type="ECO:0000313" key="10">
    <source>
        <dbReference type="Proteomes" id="UP000534783"/>
    </source>
</evidence>
<evidence type="ECO:0000256" key="3">
    <source>
        <dbReference type="ARBA" id="ARBA00022692"/>
    </source>
</evidence>
<dbReference type="AlphaFoldDB" id="A0A7X6DRH5"/>
<reference evidence="9 10" key="1">
    <citation type="journal article" date="2020" name="Nature">
        <title>Bacterial chemolithoautotrophy via manganese oxidation.</title>
        <authorList>
            <person name="Yu H."/>
            <person name="Leadbetter J.R."/>
        </authorList>
    </citation>
    <scope>NUCLEOTIDE SEQUENCE [LARGE SCALE GENOMIC DNA]</scope>
    <source>
        <strain evidence="9 10">Mn-1</strain>
    </source>
</reference>
<dbReference type="InterPro" id="IPR003841">
    <property type="entry name" value="Na/Pi_transpt"/>
</dbReference>
<dbReference type="SUPFAM" id="SSF109755">
    <property type="entry name" value="PhoU-like"/>
    <property type="match status" value="1"/>
</dbReference>
<organism evidence="9 10">
    <name type="scientific">Candidatus Manganitrophus noduliformans</name>
    <dbReference type="NCBI Taxonomy" id="2606439"/>
    <lineage>
        <taxon>Bacteria</taxon>
        <taxon>Pseudomonadati</taxon>
        <taxon>Nitrospirota</taxon>
        <taxon>Nitrospiria</taxon>
        <taxon>Candidatus Troglogloeales</taxon>
        <taxon>Candidatus Manganitrophaceae</taxon>
        <taxon>Candidatus Manganitrophus</taxon>
    </lineage>
</organism>
<accession>A0A7X6DRH5</accession>
<feature type="transmembrane region" description="Helical" evidence="7">
    <location>
        <begin position="217"/>
        <end position="239"/>
    </location>
</feature>
<evidence type="ECO:0000259" key="8">
    <source>
        <dbReference type="Pfam" id="PF01895"/>
    </source>
</evidence>
<keyword evidence="3 7" id="KW-0812">Transmembrane</keyword>
<feature type="transmembrane region" description="Helical" evidence="7">
    <location>
        <begin position="6"/>
        <end position="33"/>
    </location>
</feature>
<feature type="domain" description="PhoU" evidence="8">
    <location>
        <begin position="348"/>
        <end position="427"/>
    </location>
</feature>
<comment type="caution">
    <text evidence="9">The sequence shown here is derived from an EMBL/GenBank/DDBJ whole genome shotgun (WGS) entry which is preliminary data.</text>
</comment>
<keyword evidence="2" id="KW-1003">Cell membrane</keyword>
<proteinExistence type="predicted"/>
<gene>
    <name evidence="9" type="ORF">MNODULE_14955</name>
</gene>
<evidence type="ECO:0000256" key="4">
    <source>
        <dbReference type="ARBA" id="ARBA00022989"/>
    </source>
</evidence>
<protein>
    <submittedName>
        <fullName evidence="9">Na/Pi cotransporter family protein</fullName>
    </submittedName>
</protein>
<dbReference type="InterPro" id="IPR026022">
    <property type="entry name" value="PhoU_dom"/>
</dbReference>
<keyword evidence="10" id="KW-1185">Reference proteome</keyword>
<dbReference type="Proteomes" id="UP000534783">
    <property type="component" value="Unassembled WGS sequence"/>
</dbReference>
<evidence type="ECO:0000256" key="5">
    <source>
        <dbReference type="ARBA" id="ARBA00023136"/>
    </source>
</evidence>
<dbReference type="GO" id="GO:0005436">
    <property type="term" value="F:sodium:phosphate symporter activity"/>
    <property type="evidence" value="ECO:0007669"/>
    <property type="project" value="InterPro"/>
</dbReference>
<keyword evidence="6" id="KW-0175">Coiled coil</keyword>
<dbReference type="RefSeq" id="WP_168061360.1">
    <property type="nucleotide sequence ID" value="NZ_VTOW01000003.1"/>
</dbReference>
<feature type="domain" description="PhoU" evidence="8">
    <location>
        <begin position="457"/>
        <end position="538"/>
    </location>
</feature>
<evidence type="ECO:0000313" key="9">
    <source>
        <dbReference type="EMBL" id="NKE72046.1"/>
    </source>
</evidence>